<dbReference type="InterPro" id="IPR016162">
    <property type="entry name" value="Ald_DH_N"/>
</dbReference>
<dbReference type="InterPro" id="IPR029510">
    <property type="entry name" value="Ald_DH_CS_GLU"/>
</dbReference>
<evidence type="ECO:0000256" key="1">
    <source>
        <dbReference type="ARBA" id="ARBA00010139"/>
    </source>
</evidence>
<dbReference type="InterPro" id="IPR015590">
    <property type="entry name" value="Aldehyde_DH_dom"/>
</dbReference>
<dbReference type="RefSeq" id="WP_378059293.1">
    <property type="nucleotide sequence ID" value="NZ_JBHSIS010000017.1"/>
</dbReference>
<evidence type="ECO:0000256" key="4">
    <source>
        <dbReference type="ARBA" id="ARBA00023002"/>
    </source>
</evidence>
<protein>
    <submittedName>
        <fullName evidence="8">Succinic semialdehyde dehydrogenase</fullName>
        <ecNumber evidence="8">1.2.1.79</ecNumber>
    </submittedName>
</protein>
<comment type="similarity">
    <text evidence="1">Belongs to the FAD-binding monooxygenase family.</text>
</comment>
<dbReference type="NCBIfam" id="NF006916">
    <property type="entry name" value="PRK09407.1"/>
    <property type="match status" value="1"/>
</dbReference>
<dbReference type="InterPro" id="IPR000960">
    <property type="entry name" value="Flavin_mOase"/>
</dbReference>
<evidence type="ECO:0000259" key="7">
    <source>
        <dbReference type="Pfam" id="PF00171"/>
    </source>
</evidence>
<dbReference type="SUPFAM" id="SSF53720">
    <property type="entry name" value="ALDH-like"/>
    <property type="match status" value="1"/>
</dbReference>
<feature type="active site" evidence="5">
    <location>
        <position position="793"/>
    </location>
</feature>
<keyword evidence="2" id="KW-0285">Flavoprotein</keyword>
<dbReference type="PRINTS" id="PR00370">
    <property type="entry name" value="FMOXYGENASE"/>
</dbReference>
<gene>
    <name evidence="8" type="ORF">ACFPCV_27745</name>
</gene>
<dbReference type="Pfam" id="PF00171">
    <property type="entry name" value="Aldedh"/>
    <property type="match status" value="1"/>
</dbReference>
<evidence type="ECO:0000313" key="8">
    <source>
        <dbReference type="EMBL" id="MFC4857308.1"/>
    </source>
</evidence>
<dbReference type="EMBL" id="JBHSIS010000017">
    <property type="protein sequence ID" value="MFC4857308.1"/>
    <property type="molecule type" value="Genomic_DNA"/>
</dbReference>
<name>A0ABV9S8Y2_9PSEU</name>
<dbReference type="InterPro" id="IPR016163">
    <property type="entry name" value="Ald_DH_C"/>
</dbReference>
<feature type="domain" description="Aldehyde dehydrogenase" evidence="7">
    <location>
        <begin position="568"/>
        <end position="1020"/>
    </location>
</feature>
<comment type="caution">
    <text evidence="8">The sequence shown here is derived from an EMBL/GenBank/DDBJ whole genome shotgun (WGS) entry which is preliminary data.</text>
</comment>
<evidence type="ECO:0000256" key="5">
    <source>
        <dbReference type="PROSITE-ProRule" id="PRU10007"/>
    </source>
</evidence>
<dbReference type="InterPro" id="IPR036188">
    <property type="entry name" value="FAD/NAD-bd_sf"/>
</dbReference>
<reference evidence="9" key="1">
    <citation type="journal article" date="2019" name="Int. J. Syst. Evol. Microbiol.">
        <title>The Global Catalogue of Microorganisms (GCM) 10K type strain sequencing project: providing services to taxonomists for standard genome sequencing and annotation.</title>
        <authorList>
            <consortium name="The Broad Institute Genomics Platform"/>
            <consortium name="The Broad Institute Genome Sequencing Center for Infectious Disease"/>
            <person name="Wu L."/>
            <person name="Ma J."/>
        </authorList>
    </citation>
    <scope>NUCLEOTIDE SEQUENCE [LARGE SCALE GENOMIC DNA]</scope>
    <source>
        <strain evidence="9">ZS-22-S1</strain>
    </source>
</reference>
<dbReference type="Gene3D" id="3.40.309.10">
    <property type="entry name" value="Aldehyde Dehydrogenase, Chain A, domain 2"/>
    <property type="match status" value="1"/>
</dbReference>
<dbReference type="InterPro" id="IPR020946">
    <property type="entry name" value="Flavin_mOase-like"/>
</dbReference>
<evidence type="ECO:0000313" key="9">
    <source>
        <dbReference type="Proteomes" id="UP001595859"/>
    </source>
</evidence>
<dbReference type="InterPro" id="IPR016161">
    <property type="entry name" value="Ald_DH/histidinol_DH"/>
</dbReference>
<dbReference type="Gene3D" id="3.50.50.60">
    <property type="entry name" value="FAD/NAD(P)-binding domain"/>
    <property type="match status" value="1"/>
</dbReference>
<dbReference type="SUPFAM" id="SSF51905">
    <property type="entry name" value="FAD/NAD(P)-binding domain"/>
    <property type="match status" value="1"/>
</dbReference>
<evidence type="ECO:0000256" key="2">
    <source>
        <dbReference type="ARBA" id="ARBA00022630"/>
    </source>
</evidence>
<keyword evidence="4 6" id="KW-0560">Oxidoreductase</keyword>
<dbReference type="Proteomes" id="UP001595859">
    <property type="component" value="Unassembled WGS sequence"/>
</dbReference>
<dbReference type="Gene3D" id="3.40.605.10">
    <property type="entry name" value="Aldehyde Dehydrogenase, Chain A, domain 1"/>
    <property type="match status" value="1"/>
</dbReference>
<dbReference type="Pfam" id="PF00743">
    <property type="entry name" value="FMO-like"/>
    <property type="match status" value="1"/>
</dbReference>
<accession>A0ABV9S8Y2</accession>
<comment type="similarity">
    <text evidence="6">Belongs to the aldehyde dehydrogenase family.</text>
</comment>
<evidence type="ECO:0000256" key="3">
    <source>
        <dbReference type="ARBA" id="ARBA00022827"/>
    </source>
</evidence>
<organism evidence="8 9">
    <name type="scientific">Actinophytocola glycyrrhizae</name>
    <dbReference type="NCBI Taxonomy" id="2044873"/>
    <lineage>
        <taxon>Bacteria</taxon>
        <taxon>Bacillati</taxon>
        <taxon>Actinomycetota</taxon>
        <taxon>Actinomycetes</taxon>
        <taxon>Pseudonocardiales</taxon>
        <taxon>Pseudonocardiaceae</taxon>
    </lineage>
</organism>
<proteinExistence type="inferred from homology"/>
<sequence length="1056" mass="114985">MRKNVCVIGAGPSGLVATKELLAENHSVTCFEHSASPGGMFRAGVGSDEPGAYDSTKLTISNYMMTFSSFPPRDDERRYWSAAEYRQYLLDFIEKFDLGPSIRYGTDVLGVTKDESGEGYVVEVAPVDDPAARTVHRFDAVVVSTGTHRVPNYVDLPGQDDFTGEITHSAHYRNAERFRGKRVLCIGIGETAADVVSEIAQVADHCALSVRRYQPVIARYPRGREHTNDTFTSYLLNAMPLSVITPFQRLGTKLAKRFGKTVASRAVAAWNSKNDHYFNHFITKNEAFLHRITDGTLTVNASGIERLGKDYVVFKDGRRETVDTIMLNTGYVEDFSLVKDVDIDDVRKMYKHMIHPELGTGVVFIGWARPTAGGVPACSEMQSRYFALLCSGKRTLPEPARLEELIEQEAAFENEVFFGNPDLRTLVHYNRFMIGMAKLIGCSPWRPEILASPALAYRLWSGSQVPAAYRLFGPHSDHRNARKTILSLPSGFSVAQTALLTAAVGGARLLTAAGLRKPDPAYDSKPRASRRLGRTANVTRSISASPLLSRTLTQHLAGQLTGTGPVVTATAPWTGDPLVDVRTSTSEDVAAAYARARGAQARWAAVPVSERAKVFRRYHDLVLGNQQLLDVVQAQTGKARYNAVEESLDVAGMSLYYARHARRFLEPRRRKGGLPIATRPTELRHPKGVVAIIAPFNYPLADGHTDVIPALMAGNAVVFKPDTQVALTSLLSRELMIKAGLPASLWQIVVGEPDEIGQALIDGADHVCFTGSTASGSKVAEAAGSKLISATLELGGKNPMIVLADADLDKAVKGAARAGFTSSGQNCLSNERIYVHESVYATFLARMVEHTRTLTLGSGLDFGYDIGSLSSQRQFDKTVRHVEDAVAKGAKVEAGGKARPDLGPYFYEPTILTGVTPAMTVYTEETFGPVVSIYSFADEDQAVALANATEYGLGASIWSRDVAHARDIATRVKAGQININESFASVHISNDAPQGGMKSSGLGRRHGEYGLLSFCELQTVASQHGISFDLKPGVTREQAARQNTMVYKIMKALRLK</sequence>
<dbReference type="GO" id="GO:0036243">
    <property type="term" value="F:succinate-semialdehyde dehydrogenase (NADP+) activity"/>
    <property type="evidence" value="ECO:0007669"/>
    <property type="project" value="UniProtKB-EC"/>
</dbReference>
<keyword evidence="3" id="KW-0274">FAD</keyword>
<dbReference type="PANTHER" id="PTHR11699">
    <property type="entry name" value="ALDEHYDE DEHYDROGENASE-RELATED"/>
    <property type="match status" value="1"/>
</dbReference>
<dbReference type="PROSITE" id="PS00687">
    <property type="entry name" value="ALDEHYDE_DEHYDR_GLU"/>
    <property type="match status" value="1"/>
</dbReference>
<evidence type="ECO:0000256" key="6">
    <source>
        <dbReference type="RuleBase" id="RU003345"/>
    </source>
</evidence>
<dbReference type="EC" id="1.2.1.79" evidence="8"/>
<keyword evidence="9" id="KW-1185">Reference proteome</keyword>